<dbReference type="EMBL" id="SJPS01000001">
    <property type="protein sequence ID" value="TWU29279.1"/>
    <property type="molecule type" value="Genomic_DNA"/>
</dbReference>
<dbReference type="OrthoDB" id="285613at2"/>
<reference evidence="1 2" key="1">
    <citation type="submission" date="2019-02" db="EMBL/GenBank/DDBJ databases">
        <title>Deep-cultivation of Planctomycetes and their phenomic and genomic characterization uncovers novel biology.</title>
        <authorList>
            <person name="Wiegand S."/>
            <person name="Jogler M."/>
            <person name="Boedeker C."/>
            <person name="Pinto D."/>
            <person name="Vollmers J."/>
            <person name="Rivas-Marin E."/>
            <person name="Kohn T."/>
            <person name="Peeters S.H."/>
            <person name="Heuer A."/>
            <person name="Rast P."/>
            <person name="Oberbeckmann S."/>
            <person name="Bunk B."/>
            <person name="Jeske O."/>
            <person name="Meyerdierks A."/>
            <person name="Storesund J.E."/>
            <person name="Kallscheuer N."/>
            <person name="Luecker S."/>
            <person name="Lage O.M."/>
            <person name="Pohl T."/>
            <person name="Merkel B.J."/>
            <person name="Hornburger P."/>
            <person name="Mueller R.-W."/>
            <person name="Bruemmer F."/>
            <person name="Labrenz M."/>
            <person name="Spormann A.M."/>
            <person name="Op Den Camp H."/>
            <person name="Overmann J."/>
            <person name="Amann R."/>
            <person name="Jetten M.S.M."/>
            <person name="Mascher T."/>
            <person name="Medema M.H."/>
            <person name="Devos D.P."/>
            <person name="Kaster A.-K."/>
            <person name="Ovreas L."/>
            <person name="Rohde M."/>
            <person name="Galperin M.Y."/>
            <person name="Jogler C."/>
        </authorList>
    </citation>
    <scope>NUCLEOTIDE SEQUENCE [LARGE SCALE GENOMIC DNA]</scope>
    <source>
        <strain evidence="1 2">Pla144</strain>
    </source>
</reference>
<proteinExistence type="predicted"/>
<name>A0A5C6D344_9BACT</name>
<protein>
    <submittedName>
        <fullName evidence="1">Uncharacterized protein</fullName>
    </submittedName>
</protein>
<keyword evidence="2" id="KW-1185">Reference proteome</keyword>
<evidence type="ECO:0000313" key="1">
    <source>
        <dbReference type="EMBL" id="TWU29279.1"/>
    </source>
</evidence>
<dbReference type="AlphaFoldDB" id="A0A5C6D344"/>
<dbReference type="Proteomes" id="UP000318437">
    <property type="component" value="Unassembled WGS sequence"/>
</dbReference>
<accession>A0A5C6D344</accession>
<sequence length="129" mass="14644">MATSRLTQYEDNETGSALSLAKPLAPEEIRAGDYVSLLHVFYDVPSFFWCSDAVTQRREELVRLCYIPESGGVPLKVKAVCLPFVLVKHPMGGKRTLDVRKVRLARLDREYAAAAWKMRKQDQGKLDCR</sequence>
<dbReference type="RefSeq" id="WP_146447330.1">
    <property type="nucleotide sequence ID" value="NZ_SJPS01000001.1"/>
</dbReference>
<gene>
    <name evidence="1" type="ORF">Pla144_00550</name>
</gene>
<comment type="caution">
    <text evidence="1">The sequence shown here is derived from an EMBL/GenBank/DDBJ whole genome shotgun (WGS) entry which is preliminary data.</text>
</comment>
<evidence type="ECO:0000313" key="2">
    <source>
        <dbReference type="Proteomes" id="UP000318437"/>
    </source>
</evidence>
<organism evidence="1 2">
    <name type="scientific">Bythopirellula polymerisocia</name>
    <dbReference type="NCBI Taxonomy" id="2528003"/>
    <lineage>
        <taxon>Bacteria</taxon>
        <taxon>Pseudomonadati</taxon>
        <taxon>Planctomycetota</taxon>
        <taxon>Planctomycetia</taxon>
        <taxon>Pirellulales</taxon>
        <taxon>Lacipirellulaceae</taxon>
        <taxon>Bythopirellula</taxon>
    </lineage>
</organism>